<evidence type="ECO:0000313" key="9">
    <source>
        <dbReference type="Proteomes" id="UP001521150"/>
    </source>
</evidence>
<evidence type="ECO:0000259" key="7">
    <source>
        <dbReference type="PROSITE" id="PS51755"/>
    </source>
</evidence>
<comment type="similarity">
    <text evidence="1">Belongs to the AfsR/DnrI/RedD regulatory family.</text>
</comment>
<keyword evidence="9" id="KW-1185">Reference proteome</keyword>
<dbReference type="SUPFAM" id="SSF46894">
    <property type="entry name" value="C-terminal effector domain of the bipartite response regulators"/>
    <property type="match status" value="2"/>
</dbReference>
<sequence length="1190" mass="129035">MSRLRVQLLGQVSAIDDEVELKLGPPRQRAVLAVLAVRAGQVVSRAELIEAVWGQTAPHSAASAVYLYVSNLRKLLGKDVLASADNGYTLRLPQEAVDVKVYDELVAQASKQSAAAATVATLSEALGLWHGEALAGIPGPFATAERTRLEESRLRAIEAAARAQLELGRYAELAAELATLVQEHPLREPLRELLMMALARSGRHAEALDVFQETRETLLRELGAEPGQALRAVHAQILAGEDRAVVPLDVMPAHVAAIARSDTRLFVGRAAEVAKVRDRVTDVLAGRGGMLWIEGDPGIGKSELLIEALGGVRDQGCQLGWAVADEPDIRFPLRLIMECLGITPKSPDADRAELARQLQVHTGRDDDDPISDAVDRMLALVDRMCAHGPVVLVIDDLQWADEASVHVWRRLSAAVKQLPLLLVTCSRTGHGRPELDQLRSRALLVSVEPLLPSDVESLTGTLVGGRPGKLLRRVTDRAGGNPLYLREMVRGLVRDSAVDLIDGVAHIDQAQVETAPRSLADAVERTCGALPQRTHEVLRWMAVLGPEATMDNVVALTGRSAMDLRVALTEAVDANVVFGEGPRLVFRHPLMREAILSGISPAVRIVLHRAAAKALAGTDAPAIRVAEQLVAAVSSVEPWVSGWLVDHVTEVANHGPLIAADLLAGVLKTLDPADRAREILLAAQVKVLFRLTRVTADQVEQALAASTDPIRTEELRQLLAAIIYRSGRRDESILTLTASEMDESVPDEWRQRRKFLLAHLVRDVRDVDVAETMAKSAYEEAVADGEVGLMAHALQTQWIVDSVRRDHEAALDHIDEAIDVVRGQAELAGMHFNLLDNRLFTLQNLDRMADADENLRAANELVVEHRLPVGPQVAAAVHYYWTGRWDEALYELDAITEDGPAITYAGLMDAGPAGLLLHGVSALIAGRRDDRAALAANLDAAERYLVITDSERESQDFLLAARALAATQRGDIPGALAEFAPVLNPAYAEMMLRHQWLPEIIRLSQALDSALVEDAMAVAEMEASRELVPARAYAALHRCQALATGDPEPARVAVDHYRKVGRPVELAVALEDMAVLLAVRGARPQATTAYGEALRIYVELGANWDRARAKARMSEFGIREPMHAVPGVGGSDWDTLSAAEQQIAAMVSNGLSNPEIATRMSLPRRIVQAHVVQIMAKLGVGSRSEIRQAS</sequence>
<dbReference type="Gene3D" id="1.25.40.10">
    <property type="entry name" value="Tetratricopeptide repeat domain"/>
    <property type="match status" value="1"/>
</dbReference>
<dbReference type="InterPro" id="IPR041664">
    <property type="entry name" value="AAA_16"/>
</dbReference>
<dbReference type="InterPro" id="IPR036388">
    <property type="entry name" value="WH-like_DNA-bd_sf"/>
</dbReference>
<dbReference type="RefSeq" id="WP_233722624.1">
    <property type="nucleotide sequence ID" value="NZ_JAJVCN010000001.1"/>
</dbReference>
<dbReference type="InterPro" id="IPR005158">
    <property type="entry name" value="BTAD"/>
</dbReference>
<dbReference type="EMBL" id="JAJVCN010000001">
    <property type="protein sequence ID" value="MCE7001559.1"/>
    <property type="molecule type" value="Genomic_DNA"/>
</dbReference>
<reference evidence="8 9" key="1">
    <citation type="submission" date="2021-12" db="EMBL/GenBank/DDBJ databases">
        <title>Genome sequence of Kibdelosporangium philippinense ATCC 49844.</title>
        <authorList>
            <person name="Fedorov E.A."/>
            <person name="Omeragic M."/>
            <person name="Shalygina K.F."/>
            <person name="Maclea K.S."/>
        </authorList>
    </citation>
    <scope>NUCLEOTIDE SEQUENCE [LARGE SCALE GENOMIC DNA]</scope>
    <source>
        <strain evidence="8 9">ATCC 49844</strain>
    </source>
</reference>
<dbReference type="PANTHER" id="PTHR35807">
    <property type="entry name" value="TRANSCRIPTIONAL REGULATOR REDD-RELATED"/>
    <property type="match status" value="1"/>
</dbReference>
<keyword evidence="4" id="KW-0804">Transcription</keyword>
<evidence type="ECO:0000256" key="2">
    <source>
        <dbReference type="ARBA" id="ARBA00023015"/>
    </source>
</evidence>
<dbReference type="PROSITE" id="PS51755">
    <property type="entry name" value="OMPR_PHOB"/>
    <property type="match status" value="1"/>
</dbReference>
<comment type="caution">
    <text evidence="8">The sequence shown here is derived from an EMBL/GenBank/DDBJ whole genome shotgun (WGS) entry which is preliminary data.</text>
</comment>
<evidence type="ECO:0000313" key="8">
    <source>
        <dbReference type="EMBL" id="MCE7001559.1"/>
    </source>
</evidence>
<evidence type="ECO:0000256" key="5">
    <source>
        <dbReference type="PROSITE-ProRule" id="PRU01091"/>
    </source>
</evidence>
<feature type="domain" description="OmpR/PhoB-type" evidence="7">
    <location>
        <begin position="1"/>
        <end position="99"/>
    </location>
</feature>
<dbReference type="Pfam" id="PF00486">
    <property type="entry name" value="Trans_reg_C"/>
    <property type="match status" value="1"/>
</dbReference>
<dbReference type="Pfam" id="PF03704">
    <property type="entry name" value="BTAD"/>
    <property type="match status" value="1"/>
</dbReference>
<dbReference type="SMART" id="SM00862">
    <property type="entry name" value="Trans_reg_C"/>
    <property type="match status" value="1"/>
</dbReference>
<dbReference type="InterPro" id="IPR027417">
    <property type="entry name" value="P-loop_NTPase"/>
</dbReference>
<accession>A0ABS8Z0S3</accession>
<dbReference type="Proteomes" id="UP001521150">
    <property type="component" value="Unassembled WGS sequence"/>
</dbReference>
<dbReference type="Gene3D" id="1.10.10.10">
    <property type="entry name" value="Winged helix-like DNA-binding domain superfamily/Winged helix DNA-binding domain"/>
    <property type="match status" value="2"/>
</dbReference>
<dbReference type="SUPFAM" id="SSF48452">
    <property type="entry name" value="TPR-like"/>
    <property type="match status" value="1"/>
</dbReference>
<dbReference type="InterPro" id="IPR000792">
    <property type="entry name" value="Tscrpt_reg_LuxR_C"/>
</dbReference>
<evidence type="ECO:0000256" key="3">
    <source>
        <dbReference type="ARBA" id="ARBA00023125"/>
    </source>
</evidence>
<dbReference type="Pfam" id="PF00196">
    <property type="entry name" value="GerE"/>
    <property type="match status" value="1"/>
</dbReference>
<dbReference type="InterPro" id="IPR001867">
    <property type="entry name" value="OmpR/PhoB-type_DNA-bd"/>
</dbReference>
<dbReference type="InterPro" id="IPR051677">
    <property type="entry name" value="AfsR-DnrI-RedD_regulator"/>
</dbReference>
<dbReference type="Pfam" id="PF13191">
    <property type="entry name" value="AAA_16"/>
    <property type="match status" value="1"/>
</dbReference>
<dbReference type="Gene3D" id="3.40.50.300">
    <property type="entry name" value="P-loop containing nucleotide triphosphate hydrolases"/>
    <property type="match status" value="1"/>
</dbReference>
<protein>
    <submittedName>
        <fullName evidence="8">AAA family ATPase</fullName>
    </submittedName>
</protein>
<name>A0ABS8Z0S3_9PSEU</name>
<dbReference type="CDD" id="cd00383">
    <property type="entry name" value="trans_reg_C"/>
    <property type="match status" value="1"/>
</dbReference>
<dbReference type="SMART" id="SM01043">
    <property type="entry name" value="BTAD"/>
    <property type="match status" value="1"/>
</dbReference>
<evidence type="ECO:0000259" key="6">
    <source>
        <dbReference type="PROSITE" id="PS50043"/>
    </source>
</evidence>
<dbReference type="SMART" id="SM00421">
    <property type="entry name" value="HTH_LUXR"/>
    <property type="match status" value="1"/>
</dbReference>
<gene>
    <name evidence="8" type="ORF">LWC34_01690</name>
</gene>
<feature type="domain" description="HTH luxR-type" evidence="6">
    <location>
        <begin position="1129"/>
        <end position="1190"/>
    </location>
</feature>
<dbReference type="CDD" id="cd15831">
    <property type="entry name" value="BTAD"/>
    <property type="match status" value="1"/>
</dbReference>
<proteinExistence type="inferred from homology"/>
<dbReference type="InterPro" id="IPR011990">
    <property type="entry name" value="TPR-like_helical_dom_sf"/>
</dbReference>
<dbReference type="PROSITE" id="PS50043">
    <property type="entry name" value="HTH_LUXR_2"/>
    <property type="match status" value="1"/>
</dbReference>
<evidence type="ECO:0000256" key="4">
    <source>
        <dbReference type="ARBA" id="ARBA00023163"/>
    </source>
</evidence>
<keyword evidence="2" id="KW-0805">Transcription regulation</keyword>
<organism evidence="8 9">
    <name type="scientific">Kibdelosporangium philippinense</name>
    <dbReference type="NCBI Taxonomy" id="211113"/>
    <lineage>
        <taxon>Bacteria</taxon>
        <taxon>Bacillati</taxon>
        <taxon>Actinomycetota</taxon>
        <taxon>Actinomycetes</taxon>
        <taxon>Pseudonocardiales</taxon>
        <taxon>Pseudonocardiaceae</taxon>
        <taxon>Kibdelosporangium</taxon>
    </lineage>
</organism>
<feature type="DNA-binding region" description="OmpR/PhoB-type" evidence="5">
    <location>
        <begin position="1"/>
        <end position="99"/>
    </location>
</feature>
<dbReference type="CDD" id="cd06170">
    <property type="entry name" value="LuxR_C_like"/>
    <property type="match status" value="1"/>
</dbReference>
<dbReference type="PANTHER" id="PTHR35807:SF1">
    <property type="entry name" value="TRANSCRIPTIONAL REGULATOR REDD"/>
    <property type="match status" value="1"/>
</dbReference>
<evidence type="ECO:0000256" key="1">
    <source>
        <dbReference type="ARBA" id="ARBA00005820"/>
    </source>
</evidence>
<dbReference type="SUPFAM" id="SSF52540">
    <property type="entry name" value="P-loop containing nucleoside triphosphate hydrolases"/>
    <property type="match status" value="1"/>
</dbReference>
<keyword evidence="3 5" id="KW-0238">DNA-binding</keyword>
<dbReference type="InterPro" id="IPR016032">
    <property type="entry name" value="Sig_transdc_resp-reg_C-effctor"/>
</dbReference>